<evidence type="ECO:0000256" key="1">
    <source>
        <dbReference type="SAM" id="MobiDB-lite"/>
    </source>
</evidence>
<accession>A0A0F9DXK2</accession>
<evidence type="ECO:0008006" key="3">
    <source>
        <dbReference type="Google" id="ProtNLM"/>
    </source>
</evidence>
<dbReference type="EMBL" id="LAZR01027164">
    <property type="protein sequence ID" value="KKL66553.1"/>
    <property type="molecule type" value="Genomic_DNA"/>
</dbReference>
<reference evidence="2" key="1">
    <citation type="journal article" date="2015" name="Nature">
        <title>Complex archaea that bridge the gap between prokaryotes and eukaryotes.</title>
        <authorList>
            <person name="Spang A."/>
            <person name="Saw J.H."/>
            <person name="Jorgensen S.L."/>
            <person name="Zaremba-Niedzwiedzka K."/>
            <person name="Martijn J."/>
            <person name="Lind A.E."/>
            <person name="van Eijk R."/>
            <person name="Schleper C."/>
            <person name="Guy L."/>
            <person name="Ettema T.J."/>
        </authorList>
    </citation>
    <scope>NUCLEOTIDE SEQUENCE</scope>
</reference>
<organism evidence="2">
    <name type="scientific">marine sediment metagenome</name>
    <dbReference type="NCBI Taxonomy" id="412755"/>
    <lineage>
        <taxon>unclassified sequences</taxon>
        <taxon>metagenomes</taxon>
        <taxon>ecological metagenomes</taxon>
    </lineage>
</organism>
<protein>
    <recommendedName>
        <fullName evidence="3">Portal protein</fullName>
    </recommendedName>
</protein>
<feature type="region of interest" description="Disordered" evidence="1">
    <location>
        <begin position="486"/>
        <end position="525"/>
    </location>
</feature>
<name>A0A0F9DXK2_9ZZZZ</name>
<feature type="non-terminal residue" evidence="2">
    <location>
        <position position="1"/>
    </location>
</feature>
<sequence>SGPPAKEVKMRADVDLSKNKPVIAQVISEHLKMFETDKDDHELAEEFVNTDPVVGGNADALALLVQKAYRGPRVPSRLMDKDDENMGKKISLVREGADDILYQIDFKGKLSSAAINLFQDGDVVIRILPNLVFQFLPRRIVTALPSEYISMKDDKLVSNWTDSLSNARKKTNKGILGESDISSDVYGGEKLITHVDYYIINEGSESEEVIPAADIIHIKYNGYGRMVEDSKGRWCFNVWSVPPMRRLKKTMLWKANAMINDILWRDAMPPREHHKLDLSMFSPDLYDGESPEARVLAAQTAAMKVITNYIKHISHKAVDTGYVTDLTTEINVIEARSQSYADPNELLMQLDQNIHATSGVPRGAMYGEGSGAYASELLVSNYAGLRAEFIGDRIARPFEDWLKKYMKMNYPKTLSSKVIDRLRLKFRLILPRDVREIAQGVNLLMQSMIVDVSQILETVGLDTMSGEQFEKHLELIGKMSEAKGKEKDMFGGVEKKSHKNDASAVSRKQETPDTRASKEDSPDQP</sequence>
<proteinExistence type="predicted"/>
<comment type="caution">
    <text evidence="2">The sequence shown here is derived from an EMBL/GenBank/DDBJ whole genome shotgun (WGS) entry which is preliminary data.</text>
</comment>
<gene>
    <name evidence="2" type="ORF">LCGC14_2143820</name>
</gene>
<evidence type="ECO:0000313" key="2">
    <source>
        <dbReference type="EMBL" id="KKL66553.1"/>
    </source>
</evidence>
<dbReference type="AlphaFoldDB" id="A0A0F9DXK2"/>